<evidence type="ECO:0000256" key="1">
    <source>
        <dbReference type="ARBA" id="ARBA00023015"/>
    </source>
</evidence>
<dbReference type="OrthoDB" id="506156at2"/>
<dbReference type="GO" id="GO:0003700">
    <property type="term" value="F:DNA-binding transcription factor activity"/>
    <property type="evidence" value="ECO:0007669"/>
    <property type="project" value="InterPro"/>
</dbReference>
<dbReference type="Gene3D" id="2.60.120.10">
    <property type="entry name" value="Jelly Rolls"/>
    <property type="match status" value="1"/>
</dbReference>
<evidence type="ECO:0000256" key="2">
    <source>
        <dbReference type="ARBA" id="ARBA00023125"/>
    </source>
</evidence>
<name>A0A559K699_9BACL</name>
<gene>
    <name evidence="5" type="ORF">FPZ49_23045</name>
</gene>
<dbReference type="PRINTS" id="PR00032">
    <property type="entry name" value="HTHARAC"/>
</dbReference>
<dbReference type="SUPFAM" id="SSF51215">
    <property type="entry name" value="Regulatory protein AraC"/>
    <property type="match status" value="1"/>
</dbReference>
<keyword evidence="1" id="KW-0805">Transcription regulation</keyword>
<dbReference type="Proteomes" id="UP000317036">
    <property type="component" value="Unassembled WGS sequence"/>
</dbReference>
<proteinExistence type="predicted"/>
<dbReference type="Pfam" id="PF12833">
    <property type="entry name" value="HTH_18"/>
    <property type="match status" value="1"/>
</dbReference>
<protein>
    <submittedName>
        <fullName evidence="5">Helix-turn-helix domain-containing protein</fullName>
    </submittedName>
</protein>
<evidence type="ECO:0000313" key="6">
    <source>
        <dbReference type="Proteomes" id="UP000317036"/>
    </source>
</evidence>
<dbReference type="Gene3D" id="1.10.10.60">
    <property type="entry name" value="Homeodomain-like"/>
    <property type="match status" value="2"/>
</dbReference>
<feature type="domain" description="HTH araC/xylS-type" evidence="4">
    <location>
        <begin position="185"/>
        <end position="283"/>
    </location>
</feature>
<dbReference type="InterPro" id="IPR018060">
    <property type="entry name" value="HTH_AraC"/>
</dbReference>
<dbReference type="RefSeq" id="WP_144851431.1">
    <property type="nucleotide sequence ID" value="NZ_VNJI01000034.1"/>
</dbReference>
<dbReference type="InterPro" id="IPR037923">
    <property type="entry name" value="HTH-like"/>
</dbReference>
<dbReference type="InterPro" id="IPR020449">
    <property type="entry name" value="Tscrpt_reg_AraC-type_HTH"/>
</dbReference>
<dbReference type="PANTHER" id="PTHR43280">
    <property type="entry name" value="ARAC-FAMILY TRANSCRIPTIONAL REGULATOR"/>
    <property type="match status" value="1"/>
</dbReference>
<organism evidence="5 6">
    <name type="scientific">Paenibacillus cremeus</name>
    <dbReference type="NCBI Taxonomy" id="2163881"/>
    <lineage>
        <taxon>Bacteria</taxon>
        <taxon>Bacillati</taxon>
        <taxon>Bacillota</taxon>
        <taxon>Bacilli</taxon>
        <taxon>Bacillales</taxon>
        <taxon>Paenibacillaceae</taxon>
        <taxon>Paenibacillus</taxon>
    </lineage>
</organism>
<dbReference type="InterPro" id="IPR003313">
    <property type="entry name" value="AraC-bd"/>
</dbReference>
<keyword evidence="6" id="KW-1185">Reference proteome</keyword>
<dbReference type="GO" id="GO:0043565">
    <property type="term" value="F:sequence-specific DNA binding"/>
    <property type="evidence" value="ECO:0007669"/>
    <property type="project" value="InterPro"/>
</dbReference>
<dbReference type="SUPFAM" id="SSF46689">
    <property type="entry name" value="Homeodomain-like"/>
    <property type="match status" value="2"/>
</dbReference>
<dbReference type="EMBL" id="VNJI01000034">
    <property type="protein sequence ID" value="TVY07623.1"/>
    <property type="molecule type" value="Genomic_DNA"/>
</dbReference>
<dbReference type="SMART" id="SM00342">
    <property type="entry name" value="HTH_ARAC"/>
    <property type="match status" value="1"/>
</dbReference>
<evidence type="ECO:0000313" key="5">
    <source>
        <dbReference type="EMBL" id="TVY07623.1"/>
    </source>
</evidence>
<evidence type="ECO:0000259" key="4">
    <source>
        <dbReference type="PROSITE" id="PS01124"/>
    </source>
</evidence>
<reference evidence="5 6" key="1">
    <citation type="submission" date="2019-07" db="EMBL/GenBank/DDBJ databases">
        <authorList>
            <person name="Kim J."/>
        </authorList>
    </citation>
    <scope>NUCLEOTIDE SEQUENCE [LARGE SCALE GENOMIC DNA]</scope>
    <source>
        <strain evidence="5 6">JC52</strain>
    </source>
</reference>
<keyword evidence="3" id="KW-0804">Transcription</keyword>
<dbReference type="PROSITE" id="PS01124">
    <property type="entry name" value="HTH_ARAC_FAMILY_2"/>
    <property type="match status" value="1"/>
</dbReference>
<keyword evidence="2" id="KW-0238">DNA-binding</keyword>
<dbReference type="PANTHER" id="PTHR43280:SF28">
    <property type="entry name" value="HTH-TYPE TRANSCRIPTIONAL ACTIVATOR RHAS"/>
    <property type="match status" value="1"/>
</dbReference>
<sequence>MPDQPPLTGNPGEARFLLEHASRTGSYNMQQNHSHDSYEIYYMKSGSRYYFIKDRSYLVREGDLVLIEPKVLHKTIEAYSPQHERVLINFKPVWLKSMLSEMEIDLLSVFSGFPIVRPEGRDQAHVQQLITAMLTEQDKKDPGSEGYIKLLMTELLIWLFRHAAATSAEQTARAEHPTSLHRKVSDIVRHINEHYPEPLSLKTLSEHFHISPYYLCRIFKEVTGFTLVEYIQRLRVHEAQKLLQTTALPISDVAGKVGFDSGTHFGRVFKSFTGHSPLQYRKSVTSDG</sequence>
<evidence type="ECO:0000256" key="3">
    <source>
        <dbReference type="ARBA" id="ARBA00023163"/>
    </source>
</evidence>
<dbReference type="InterPro" id="IPR014710">
    <property type="entry name" value="RmlC-like_jellyroll"/>
</dbReference>
<accession>A0A559K699</accession>
<dbReference type="InterPro" id="IPR009057">
    <property type="entry name" value="Homeodomain-like_sf"/>
</dbReference>
<dbReference type="Pfam" id="PF02311">
    <property type="entry name" value="AraC_binding"/>
    <property type="match status" value="1"/>
</dbReference>
<comment type="caution">
    <text evidence="5">The sequence shown here is derived from an EMBL/GenBank/DDBJ whole genome shotgun (WGS) entry which is preliminary data.</text>
</comment>
<dbReference type="AlphaFoldDB" id="A0A559K699"/>